<reference evidence="7 8" key="1">
    <citation type="journal article" date="2010" name="Science">
        <title>Genomic analysis of organismal complexity in the multicellular green alga Volvox carteri.</title>
        <authorList>
            <person name="Prochnik S.E."/>
            <person name="Umen J."/>
            <person name="Nedelcu A.M."/>
            <person name="Hallmann A."/>
            <person name="Miller S.M."/>
            <person name="Nishii I."/>
            <person name="Ferris P."/>
            <person name="Kuo A."/>
            <person name="Mitros T."/>
            <person name="Fritz-Laylin L.K."/>
            <person name="Hellsten U."/>
            <person name="Chapman J."/>
            <person name="Simakov O."/>
            <person name="Rensing S.A."/>
            <person name="Terry A."/>
            <person name="Pangilinan J."/>
            <person name="Kapitonov V."/>
            <person name="Jurka J."/>
            <person name="Salamov A."/>
            <person name="Shapiro H."/>
            <person name="Schmutz J."/>
            <person name="Grimwood J."/>
            <person name="Lindquist E."/>
            <person name="Lucas S."/>
            <person name="Grigoriev I.V."/>
            <person name="Schmitt R."/>
            <person name="Kirk D."/>
            <person name="Rokhsar D.S."/>
        </authorList>
    </citation>
    <scope>NUCLEOTIDE SEQUENCE [LARGE SCALE GENOMIC DNA]</scope>
    <source>
        <strain evidence="8">f. Nagariensis / Eve</strain>
    </source>
</reference>
<evidence type="ECO:0000256" key="5">
    <source>
        <dbReference type="SAM" id="MobiDB-lite"/>
    </source>
</evidence>
<dbReference type="Pfam" id="PF12848">
    <property type="entry name" value="ABC_tran_Xtn"/>
    <property type="match status" value="1"/>
</dbReference>
<name>D8UG75_VOLCA</name>
<gene>
    <name evidence="7" type="ORF">VOLCADRAFT_107761</name>
</gene>
<evidence type="ECO:0000256" key="3">
    <source>
        <dbReference type="ARBA" id="ARBA00022840"/>
    </source>
</evidence>
<keyword evidence="4" id="KW-0175">Coiled coil</keyword>
<dbReference type="KEGG" id="vcn:VOLCADRAFT_107761"/>
<dbReference type="GeneID" id="9627087"/>
<accession>D8UG75</accession>
<dbReference type="SUPFAM" id="SSF52540">
    <property type="entry name" value="P-loop containing nucleoside triphosphate hydrolases"/>
    <property type="match status" value="2"/>
</dbReference>
<dbReference type="Proteomes" id="UP000001058">
    <property type="component" value="Unassembled WGS sequence"/>
</dbReference>
<dbReference type="EMBL" id="GL378397">
    <property type="protein sequence ID" value="EFJ41328.1"/>
    <property type="molecule type" value="Genomic_DNA"/>
</dbReference>
<dbReference type="PANTHER" id="PTHR19211">
    <property type="entry name" value="ATP-BINDING TRANSPORT PROTEIN-RELATED"/>
    <property type="match status" value="1"/>
</dbReference>
<dbReference type="InterPro" id="IPR050611">
    <property type="entry name" value="ABCF"/>
</dbReference>
<feature type="region of interest" description="Disordered" evidence="5">
    <location>
        <begin position="1"/>
        <end position="60"/>
    </location>
</feature>
<dbReference type="InterPro" id="IPR027417">
    <property type="entry name" value="P-loop_NTPase"/>
</dbReference>
<dbReference type="InterPro" id="IPR003439">
    <property type="entry name" value="ABC_transporter-like_ATP-bd"/>
</dbReference>
<dbReference type="OrthoDB" id="2110130at2759"/>
<keyword evidence="8" id="KW-1185">Reference proteome</keyword>
<keyword evidence="1" id="KW-0677">Repeat</keyword>
<feature type="region of interest" description="Disordered" evidence="5">
    <location>
        <begin position="693"/>
        <end position="715"/>
    </location>
</feature>
<evidence type="ECO:0000313" key="7">
    <source>
        <dbReference type="EMBL" id="EFJ41328.1"/>
    </source>
</evidence>
<dbReference type="Pfam" id="PF00005">
    <property type="entry name" value="ABC_tran"/>
    <property type="match status" value="1"/>
</dbReference>
<keyword evidence="2" id="KW-0547">Nucleotide-binding</keyword>
<dbReference type="PANTHER" id="PTHR19211:SF133">
    <property type="entry name" value="ABC TRANSPORTER FAMILY PROTEIN"/>
    <property type="match status" value="1"/>
</dbReference>
<evidence type="ECO:0000259" key="6">
    <source>
        <dbReference type="PROSITE" id="PS50893"/>
    </source>
</evidence>
<dbReference type="PROSITE" id="PS00211">
    <property type="entry name" value="ABC_TRANSPORTER_1"/>
    <property type="match status" value="1"/>
</dbReference>
<dbReference type="InterPro" id="IPR032781">
    <property type="entry name" value="ABC_tran_Xtn"/>
</dbReference>
<dbReference type="eggNOG" id="KOG0927">
    <property type="taxonomic scope" value="Eukaryota"/>
</dbReference>
<organism evidence="8">
    <name type="scientific">Volvox carteri f. nagariensis</name>
    <dbReference type="NCBI Taxonomy" id="3068"/>
    <lineage>
        <taxon>Eukaryota</taxon>
        <taxon>Viridiplantae</taxon>
        <taxon>Chlorophyta</taxon>
        <taxon>core chlorophytes</taxon>
        <taxon>Chlorophyceae</taxon>
        <taxon>CS clade</taxon>
        <taxon>Chlamydomonadales</taxon>
        <taxon>Volvocaceae</taxon>
        <taxon>Volvox</taxon>
    </lineage>
</organism>
<feature type="compositionally biased region" description="Low complexity" evidence="5">
    <location>
        <begin position="51"/>
        <end position="60"/>
    </location>
</feature>
<dbReference type="STRING" id="3068.D8UG75"/>
<dbReference type="Gene3D" id="3.40.50.300">
    <property type="entry name" value="P-loop containing nucleotide triphosphate hydrolases"/>
    <property type="match status" value="2"/>
</dbReference>
<dbReference type="InterPro" id="IPR017871">
    <property type="entry name" value="ABC_transporter-like_CS"/>
</dbReference>
<evidence type="ECO:0000256" key="2">
    <source>
        <dbReference type="ARBA" id="ARBA00022741"/>
    </source>
</evidence>
<evidence type="ECO:0000256" key="1">
    <source>
        <dbReference type="ARBA" id="ARBA00022737"/>
    </source>
</evidence>
<evidence type="ECO:0000313" key="8">
    <source>
        <dbReference type="Proteomes" id="UP000001058"/>
    </source>
</evidence>
<dbReference type="InterPro" id="IPR003593">
    <property type="entry name" value="AAA+_ATPase"/>
</dbReference>
<dbReference type="GO" id="GO:0016887">
    <property type="term" value="F:ATP hydrolysis activity"/>
    <property type="evidence" value="ECO:0007669"/>
    <property type="project" value="InterPro"/>
</dbReference>
<dbReference type="AlphaFoldDB" id="D8UG75"/>
<evidence type="ECO:0000256" key="4">
    <source>
        <dbReference type="SAM" id="Coils"/>
    </source>
</evidence>
<keyword evidence="3" id="KW-0067">ATP-binding</keyword>
<sequence length="715" mass="75341">MATSASANSAAGRALPPSTPPLSASSGGSVRHVLHGYRASSGPRHAHRRVAPAAGPPSAATTLLMTHPAAAGFSSTGSYASSVDEQDEQPYDMDEELAPPPDLPVPRGETAGATLILEGVTVQAGDRDLLSDVSWRLMPGQRAGLVGANGCGKSTLLRCLAGLRHVDAGMARISHTVQVGYLEQTAVGGSRRTVWQEARSRMSGLVAAERDMQRAERELAAGDTSAAARLAAAQDAWEQAGGPESERTITAVLTGLGFRREQFHKRCSEFSGGWQMRIALARLLLGPAGQGGSGAGALLLLDEPTNHLDSAACKWLGNFLRTGVPPTTSVVLVSHDEALLESACDRILEVRGRQLHGYVGGFRKFLEQRAAREAQARAEAEAQQAEIDKLEEFVTRFGAKASKASQAQSKAKMLEKLKAAQTEIPAAAAATGAGDARKVALRLPRAPPCYTEAIKLSGVAVLGPNGAGKSTLLKAIGGSLPLWAGSRTLGDGVRLAVFSQDLAQDLPLDVPALDYVEGVVCRRRSWRPLLHLSIESLRVTSFPLVIRVPPNAATTAAASPLVMQPPAELSSSSSPVHRVTSSHFLPTCHSSAAKCGNSGGGVASGDAAAGGAGVLFSTCPSRHVESLPSHLSFECRQMRQQRRRRRLCRRRSWRPLLHLSIESLRVTSFPLVIRVPPNAATAAAASPLVMQPPAELSSSSSPVHRVTSMSRHMTC</sequence>
<proteinExistence type="predicted"/>
<dbReference type="RefSeq" id="XP_002957662.1">
    <property type="nucleotide sequence ID" value="XM_002957616.1"/>
</dbReference>
<dbReference type="GO" id="GO:0005524">
    <property type="term" value="F:ATP binding"/>
    <property type="evidence" value="ECO:0007669"/>
    <property type="project" value="UniProtKB-KW"/>
</dbReference>
<feature type="domain" description="ABC transporter" evidence="6">
    <location>
        <begin position="115"/>
        <end position="378"/>
    </location>
</feature>
<feature type="compositionally biased region" description="Acidic residues" evidence="5">
    <location>
        <begin position="84"/>
        <end position="97"/>
    </location>
</feature>
<dbReference type="FunFam" id="3.40.50.300:FF:000011">
    <property type="entry name" value="Putative ABC transporter ATP-binding component"/>
    <property type="match status" value="1"/>
</dbReference>
<dbReference type="InParanoid" id="D8UG75"/>
<dbReference type="PROSITE" id="PS50893">
    <property type="entry name" value="ABC_TRANSPORTER_2"/>
    <property type="match status" value="1"/>
</dbReference>
<dbReference type="CDD" id="cd03221">
    <property type="entry name" value="ABCF_EF-3"/>
    <property type="match status" value="1"/>
</dbReference>
<feature type="coiled-coil region" evidence="4">
    <location>
        <begin position="363"/>
        <end position="393"/>
    </location>
</feature>
<dbReference type="SMART" id="SM00382">
    <property type="entry name" value="AAA"/>
    <property type="match status" value="2"/>
</dbReference>
<protein>
    <recommendedName>
        <fullName evidence="6">ABC transporter domain-containing protein</fullName>
    </recommendedName>
</protein>
<feature type="region of interest" description="Disordered" evidence="5">
    <location>
        <begin position="75"/>
        <end position="104"/>
    </location>
</feature>